<dbReference type="VEuPathDB" id="FungiDB:SPPG_08601"/>
<evidence type="ECO:0000313" key="2">
    <source>
        <dbReference type="Proteomes" id="UP000053201"/>
    </source>
</evidence>
<reference evidence="1 2" key="1">
    <citation type="submission" date="2009-08" db="EMBL/GenBank/DDBJ databases">
        <title>The Genome Sequence of Spizellomyces punctatus strain DAOM BR117.</title>
        <authorList>
            <consortium name="The Broad Institute Genome Sequencing Platform"/>
            <person name="Russ C."/>
            <person name="Cuomo C."/>
            <person name="Shea T."/>
            <person name="Young S.K."/>
            <person name="Zeng Q."/>
            <person name="Koehrsen M."/>
            <person name="Haas B."/>
            <person name="Borodovsky M."/>
            <person name="Guigo R."/>
            <person name="Alvarado L."/>
            <person name="Berlin A."/>
            <person name="Bochicchio J."/>
            <person name="Borenstein D."/>
            <person name="Chapman S."/>
            <person name="Chen Z."/>
            <person name="Engels R."/>
            <person name="Freedman E."/>
            <person name="Gellesch M."/>
            <person name="Goldberg J."/>
            <person name="Griggs A."/>
            <person name="Gujja S."/>
            <person name="Heiman D."/>
            <person name="Hepburn T."/>
            <person name="Howarth C."/>
            <person name="Jen D."/>
            <person name="Larson L."/>
            <person name="Lewis B."/>
            <person name="Mehta T."/>
            <person name="Park D."/>
            <person name="Pearson M."/>
            <person name="Roberts A."/>
            <person name="Saif S."/>
            <person name="Shenoy N."/>
            <person name="Sisk P."/>
            <person name="Stolte C."/>
            <person name="Sykes S."/>
            <person name="Thomson T."/>
            <person name="Walk T."/>
            <person name="White J."/>
            <person name="Yandava C."/>
            <person name="Burger G."/>
            <person name="Gray M.W."/>
            <person name="Holland P.W.H."/>
            <person name="King N."/>
            <person name="Lang F.B.F."/>
            <person name="Roger A.J."/>
            <person name="Ruiz-Trillo I."/>
            <person name="Lander E."/>
            <person name="Nusbaum C."/>
        </authorList>
    </citation>
    <scope>NUCLEOTIDE SEQUENCE [LARGE SCALE GENOMIC DNA]</scope>
    <source>
        <strain evidence="1 2">DAOM BR117</strain>
    </source>
</reference>
<organism evidence="1 2">
    <name type="scientific">Spizellomyces punctatus (strain DAOM BR117)</name>
    <dbReference type="NCBI Taxonomy" id="645134"/>
    <lineage>
        <taxon>Eukaryota</taxon>
        <taxon>Fungi</taxon>
        <taxon>Fungi incertae sedis</taxon>
        <taxon>Chytridiomycota</taxon>
        <taxon>Chytridiomycota incertae sedis</taxon>
        <taxon>Chytridiomycetes</taxon>
        <taxon>Spizellomycetales</taxon>
        <taxon>Spizellomycetaceae</taxon>
        <taxon>Spizellomyces</taxon>
    </lineage>
</organism>
<protein>
    <submittedName>
        <fullName evidence="1">Uncharacterized protein</fullName>
    </submittedName>
</protein>
<evidence type="ECO:0000313" key="1">
    <source>
        <dbReference type="EMBL" id="KNC96002.1"/>
    </source>
</evidence>
<dbReference type="EMBL" id="KQ257472">
    <property type="protein sequence ID" value="KNC96002.1"/>
    <property type="molecule type" value="Genomic_DNA"/>
</dbReference>
<dbReference type="Proteomes" id="UP000053201">
    <property type="component" value="Unassembled WGS sequence"/>
</dbReference>
<gene>
    <name evidence="1" type="ORF">SPPG_08601</name>
</gene>
<sequence length="253" mass="27924">MGVTDKAALFLIGVDGKIIPEYVERSVTRQSVHSITTYVGSQPLGKRFKIVAKNIGCRPTFRNLFNVVNSDTKEKVVRNLCFLIYVDEELVYARIISRIGEGREIEGYRKGNGQIDPFEFGTGKGARIVNEGDSKERSGSIRMEVWNAEVLKKLTGYVPIWPGEENEQQHSEESDRIVIGHAADITAQEGSADPETTLNLSPNAVSAVICRRVGAAPIVTHTIIYGKVEDNVVLDPLREVPSPELMKLTLGDV</sequence>
<proteinExistence type="predicted"/>
<dbReference type="OrthoDB" id="2133660at2759"/>
<accession>A0A0L0H474</accession>
<dbReference type="AlphaFoldDB" id="A0A0L0H474"/>
<dbReference type="RefSeq" id="XP_016604042.1">
    <property type="nucleotide sequence ID" value="XM_016756748.1"/>
</dbReference>
<dbReference type="InParanoid" id="A0A0L0H474"/>
<keyword evidence="2" id="KW-1185">Reference proteome</keyword>
<dbReference type="GeneID" id="27691753"/>
<name>A0A0L0H474_SPIPD</name>